<dbReference type="EMBL" id="JACXAE010000043">
    <property type="protein sequence ID" value="MBD2772747.1"/>
    <property type="molecule type" value="Genomic_DNA"/>
</dbReference>
<dbReference type="GO" id="GO:0004197">
    <property type="term" value="F:cysteine-type endopeptidase activity"/>
    <property type="evidence" value="ECO:0007669"/>
    <property type="project" value="InterPro"/>
</dbReference>
<evidence type="ECO:0000313" key="3">
    <source>
        <dbReference type="Proteomes" id="UP000629098"/>
    </source>
</evidence>
<evidence type="ECO:0000313" key="2">
    <source>
        <dbReference type="EMBL" id="MBD2772747.1"/>
    </source>
</evidence>
<dbReference type="Gene3D" id="3.40.50.1460">
    <property type="match status" value="1"/>
</dbReference>
<dbReference type="SUPFAM" id="SSF52129">
    <property type="entry name" value="Caspase-like"/>
    <property type="match status" value="1"/>
</dbReference>
<protein>
    <submittedName>
        <fullName evidence="2">Caspase family protein</fullName>
    </submittedName>
</protein>
<dbReference type="PANTHER" id="PTHR48104:SF30">
    <property type="entry name" value="METACASPASE-1"/>
    <property type="match status" value="1"/>
</dbReference>
<dbReference type="PANTHER" id="PTHR48104">
    <property type="entry name" value="METACASPASE-4"/>
    <property type="match status" value="1"/>
</dbReference>
<reference evidence="2" key="1">
    <citation type="submission" date="2020-09" db="EMBL/GenBank/DDBJ databases">
        <title>Iningainema tapete sp. nov. (Scytonemataceae, Cyanobacteria) from greenhouses in central Florida (USA) produces two types of nodularin with biosynthetic potential for microcystin-LR and anabaenopeptins.</title>
        <authorList>
            <person name="Berthold D.E."/>
            <person name="Lefler F.W."/>
            <person name="Huang I.-S."/>
            <person name="Abdulla H."/>
            <person name="Zimba P.V."/>
            <person name="Laughinghouse H.D. IV."/>
        </authorList>
    </citation>
    <scope>NUCLEOTIDE SEQUENCE</scope>
    <source>
        <strain evidence="2">BLCCT55</strain>
    </source>
</reference>
<dbReference type="GO" id="GO:0005737">
    <property type="term" value="C:cytoplasm"/>
    <property type="evidence" value="ECO:0007669"/>
    <property type="project" value="TreeGrafter"/>
</dbReference>
<feature type="domain" description="Peptidase C14 caspase" evidence="1">
    <location>
        <begin position="6"/>
        <end position="271"/>
    </location>
</feature>
<dbReference type="GO" id="GO:0006508">
    <property type="term" value="P:proteolysis"/>
    <property type="evidence" value="ECO:0007669"/>
    <property type="project" value="InterPro"/>
</dbReference>
<name>A0A8J6XLQ3_9CYAN</name>
<gene>
    <name evidence="2" type="ORF">ICL16_11865</name>
</gene>
<sequence length="680" mass="77004">MAKNIYALLVGIDKYHPNSGVPCLYGCVNDIKAIEAYLRKRIITGSEWQLVESDVPWLLINEHSTRRAIINGFQQHLYKADSEDIALFYFAGHGSQEAAPQEFCSEEPDHLIENLVCYDSRTQNGLHLADKELDYLIYQLAKNNPHILVILDCCHSGTGTRNPEVAVRQAVVDGRRRDLKDFIFSEQWVRDRNSANYKPGRHVTLAACRSHETAKEYTPEDGVTRGVFSYFLMRSLHNSNNIISYIDLISNTRALVSGKKQEQSPQIEATHSEDLNQAFLGMYDAGDRSACFHLTYNSKKYDTWVINAGALHGIPIPSKGEEILLAIFPDNTREQLSQENEICQAKLTQVLPELSLVEIINDSTNLSNEQAYCAVIASLPLPQLKAYFQGDTTGVELARQALLTSGYNEQHSLFVREVTERKDVNFYVEASNGQYWIKQASNQSPLVAPIPEIPDGDGYTFKRAHQVIQRLEHIARWQNIIELKSPPTSRIKQSDVEMEVIICSGEKVFSSKSATSEMRGEYTYNNGKWKGPIIQIIVTNKSSRDLYFQIVELAGDYEVCIPPFFRERSSLFLPNKTKQGAIIESKKVTYGIPKNYLAKGITEYQEIFKLIVSTSDFDASLLTQKGLDSQPPTTRYTGGLTGSLNRLMNQVYTREAIHSERNDHWMTKEVSLTLVRRLYG</sequence>
<dbReference type="AlphaFoldDB" id="A0A8J6XLQ3"/>
<dbReference type="RefSeq" id="WP_190827708.1">
    <property type="nucleotide sequence ID" value="NZ_CAWPPI010000043.1"/>
</dbReference>
<comment type="caution">
    <text evidence="2">The sequence shown here is derived from an EMBL/GenBank/DDBJ whole genome shotgun (WGS) entry which is preliminary data.</text>
</comment>
<accession>A0A8J6XLQ3</accession>
<dbReference type="InterPro" id="IPR050452">
    <property type="entry name" value="Metacaspase"/>
</dbReference>
<keyword evidence="3" id="KW-1185">Reference proteome</keyword>
<dbReference type="InterPro" id="IPR011600">
    <property type="entry name" value="Pept_C14_caspase"/>
</dbReference>
<dbReference type="InterPro" id="IPR029030">
    <property type="entry name" value="Caspase-like_dom_sf"/>
</dbReference>
<proteinExistence type="predicted"/>
<organism evidence="2 3">
    <name type="scientific">Iningainema tapete BLCC-T55</name>
    <dbReference type="NCBI Taxonomy" id="2748662"/>
    <lineage>
        <taxon>Bacteria</taxon>
        <taxon>Bacillati</taxon>
        <taxon>Cyanobacteriota</taxon>
        <taxon>Cyanophyceae</taxon>
        <taxon>Nostocales</taxon>
        <taxon>Scytonemataceae</taxon>
        <taxon>Iningainema tapete</taxon>
    </lineage>
</organism>
<dbReference type="Proteomes" id="UP000629098">
    <property type="component" value="Unassembled WGS sequence"/>
</dbReference>
<dbReference type="Pfam" id="PF00656">
    <property type="entry name" value="Peptidase_C14"/>
    <property type="match status" value="1"/>
</dbReference>
<evidence type="ECO:0000259" key="1">
    <source>
        <dbReference type="Pfam" id="PF00656"/>
    </source>
</evidence>